<keyword evidence="2" id="KW-0723">Serine/threonine-protein kinase</keyword>
<keyword evidence="7" id="KW-0418">Kinase</keyword>
<dbReference type="eggNOG" id="ENOG502QS1K">
    <property type="taxonomic scope" value="Eukaryota"/>
</dbReference>
<dbReference type="PROSITE" id="PS00108">
    <property type="entry name" value="PROTEIN_KINASE_ST"/>
    <property type="match status" value="1"/>
</dbReference>
<evidence type="ECO:0000256" key="10">
    <source>
        <dbReference type="SAM" id="MobiDB-lite"/>
    </source>
</evidence>
<dbReference type="InterPro" id="IPR001611">
    <property type="entry name" value="Leu-rich_rpt"/>
</dbReference>
<comment type="caution">
    <text evidence="13">The sequence shown here is derived from an EMBL/GenBank/DDBJ whole genome shotgun (WGS) entry which is preliminary data.</text>
</comment>
<gene>
    <name evidence="13" type="ORF">COCSUDRAFT_64012</name>
</gene>
<evidence type="ECO:0000313" key="13">
    <source>
        <dbReference type="EMBL" id="EIE22889.1"/>
    </source>
</evidence>
<dbReference type="GO" id="GO:0004674">
    <property type="term" value="F:protein serine/threonine kinase activity"/>
    <property type="evidence" value="ECO:0007669"/>
    <property type="project" value="UniProtKB-KW"/>
</dbReference>
<evidence type="ECO:0000256" key="3">
    <source>
        <dbReference type="ARBA" id="ARBA00022614"/>
    </source>
</evidence>
<dbReference type="Pfam" id="PF07714">
    <property type="entry name" value="PK_Tyr_Ser-Thr"/>
    <property type="match status" value="1"/>
</dbReference>
<accession>I0YWX0</accession>
<keyword evidence="8 9" id="KW-0067">ATP-binding</keyword>
<dbReference type="RefSeq" id="XP_005647433.1">
    <property type="nucleotide sequence ID" value="XM_005647376.1"/>
</dbReference>
<evidence type="ECO:0000256" key="6">
    <source>
        <dbReference type="ARBA" id="ARBA00022741"/>
    </source>
</evidence>
<feature type="compositionally biased region" description="Polar residues" evidence="10">
    <location>
        <begin position="1032"/>
        <end position="1041"/>
    </location>
</feature>
<dbReference type="EMBL" id="AGSI01000009">
    <property type="protein sequence ID" value="EIE22889.1"/>
    <property type="molecule type" value="Genomic_DNA"/>
</dbReference>
<dbReference type="AlphaFoldDB" id="I0YWX0"/>
<feature type="region of interest" description="Disordered" evidence="10">
    <location>
        <begin position="1029"/>
        <end position="1076"/>
    </location>
</feature>
<dbReference type="KEGG" id="csl:COCSUDRAFT_64012"/>
<keyword evidence="4" id="KW-0808">Transferase</keyword>
<evidence type="ECO:0000256" key="8">
    <source>
        <dbReference type="ARBA" id="ARBA00022840"/>
    </source>
</evidence>
<keyword evidence="11" id="KW-1133">Transmembrane helix</keyword>
<reference evidence="13 14" key="1">
    <citation type="journal article" date="2012" name="Genome Biol.">
        <title>The genome of the polar eukaryotic microalga coccomyxa subellipsoidea reveals traits of cold adaptation.</title>
        <authorList>
            <person name="Blanc G."/>
            <person name="Agarkova I."/>
            <person name="Grimwood J."/>
            <person name="Kuo A."/>
            <person name="Brueggeman A."/>
            <person name="Dunigan D."/>
            <person name="Gurnon J."/>
            <person name="Ladunga I."/>
            <person name="Lindquist E."/>
            <person name="Lucas S."/>
            <person name="Pangilinan J."/>
            <person name="Proschold T."/>
            <person name="Salamov A."/>
            <person name="Schmutz J."/>
            <person name="Weeks D."/>
            <person name="Yamada T."/>
            <person name="Claverie J.M."/>
            <person name="Grigoriev I."/>
            <person name="Van Etten J."/>
            <person name="Lomsadze A."/>
            <person name="Borodovsky M."/>
        </authorList>
    </citation>
    <scope>NUCLEOTIDE SEQUENCE [LARGE SCALE GENOMIC DNA]</scope>
    <source>
        <strain evidence="13 14">C-169</strain>
    </source>
</reference>
<dbReference type="InterPro" id="IPR000719">
    <property type="entry name" value="Prot_kinase_dom"/>
</dbReference>
<evidence type="ECO:0000256" key="5">
    <source>
        <dbReference type="ARBA" id="ARBA00022737"/>
    </source>
</evidence>
<dbReference type="Pfam" id="PF00560">
    <property type="entry name" value="LRR_1"/>
    <property type="match status" value="1"/>
</dbReference>
<dbReference type="PROSITE" id="PS50011">
    <property type="entry name" value="PROTEIN_KINASE_DOM"/>
    <property type="match status" value="1"/>
</dbReference>
<dbReference type="SUPFAM" id="SSF52058">
    <property type="entry name" value="L domain-like"/>
    <property type="match status" value="2"/>
</dbReference>
<dbReference type="SMART" id="SM00220">
    <property type="entry name" value="S_TKc"/>
    <property type="match status" value="1"/>
</dbReference>
<evidence type="ECO:0000256" key="11">
    <source>
        <dbReference type="SAM" id="Phobius"/>
    </source>
</evidence>
<feature type="region of interest" description="Disordered" evidence="10">
    <location>
        <begin position="723"/>
        <end position="753"/>
    </location>
</feature>
<feature type="compositionally biased region" description="Polar residues" evidence="10">
    <location>
        <begin position="742"/>
        <end position="753"/>
    </location>
</feature>
<dbReference type="GO" id="GO:0005930">
    <property type="term" value="C:axoneme"/>
    <property type="evidence" value="ECO:0007669"/>
    <property type="project" value="UniProtKB-SubCell"/>
</dbReference>
<evidence type="ECO:0000256" key="2">
    <source>
        <dbReference type="ARBA" id="ARBA00022527"/>
    </source>
</evidence>
<dbReference type="PANTHER" id="PTHR48007:SF4">
    <property type="entry name" value="LEUCINE-RICH REPEAT RECEPTOR-LIKE PROTEIN KINASE PXC1"/>
    <property type="match status" value="1"/>
</dbReference>
<evidence type="ECO:0000256" key="4">
    <source>
        <dbReference type="ARBA" id="ARBA00022679"/>
    </source>
</evidence>
<dbReference type="PROSITE" id="PS00107">
    <property type="entry name" value="PROTEIN_KINASE_ATP"/>
    <property type="match status" value="1"/>
</dbReference>
<dbReference type="InterPro" id="IPR001245">
    <property type="entry name" value="Ser-Thr/Tyr_kinase_cat_dom"/>
</dbReference>
<evidence type="ECO:0000259" key="12">
    <source>
        <dbReference type="PROSITE" id="PS50011"/>
    </source>
</evidence>
<dbReference type="InterPro" id="IPR011009">
    <property type="entry name" value="Kinase-like_dom_sf"/>
</dbReference>
<name>I0YWX0_COCSC</name>
<feature type="compositionally biased region" description="Low complexity" evidence="10">
    <location>
        <begin position="1042"/>
        <end position="1070"/>
    </location>
</feature>
<dbReference type="GeneID" id="17040876"/>
<dbReference type="Gene3D" id="1.10.510.10">
    <property type="entry name" value="Transferase(Phosphotransferase) domain 1"/>
    <property type="match status" value="1"/>
</dbReference>
<dbReference type="PANTHER" id="PTHR48007">
    <property type="entry name" value="LEUCINE-RICH REPEAT RECEPTOR-LIKE PROTEIN KINASE PXC1"/>
    <property type="match status" value="1"/>
</dbReference>
<organism evidence="13 14">
    <name type="scientific">Coccomyxa subellipsoidea (strain C-169)</name>
    <name type="common">Green microalga</name>
    <dbReference type="NCBI Taxonomy" id="574566"/>
    <lineage>
        <taxon>Eukaryota</taxon>
        <taxon>Viridiplantae</taxon>
        <taxon>Chlorophyta</taxon>
        <taxon>core chlorophytes</taxon>
        <taxon>Trebouxiophyceae</taxon>
        <taxon>Trebouxiophyceae incertae sedis</taxon>
        <taxon>Coccomyxaceae</taxon>
        <taxon>Coccomyxa</taxon>
        <taxon>Coccomyxa subellipsoidea</taxon>
    </lineage>
</organism>
<keyword evidence="6 9" id="KW-0547">Nucleotide-binding</keyword>
<dbReference type="Proteomes" id="UP000007264">
    <property type="component" value="Unassembled WGS sequence"/>
</dbReference>
<dbReference type="SUPFAM" id="SSF56112">
    <property type="entry name" value="Protein kinase-like (PK-like)"/>
    <property type="match status" value="1"/>
</dbReference>
<dbReference type="Gene3D" id="3.80.10.10">
    <property type="entry name" value="Ribonuclease Inhibitor"/>
    <property type="match status" value="2"/>
</dbReference>
<evidence type="ECO:0000313" key="14">
    <source>
        <dbReference type="Proteomes" id="UP000007264"/>
    </source>
</evidence>
<keyword evidence="11" id="KW-0812">Transmembrane</keyword>
<proteinExistence type="predicted"/>
<protein>
    <recommendedName>
        <fullName evidence="12">Protein kinase domain-containing protein</fullName>
    </recommendedName>
</protein>
<evidence type="ECO:0000256" key="9">
    <source>
        <dbReference type="PROSITE-ProRule" id="PRU10141"/>
    </source>
</evidence>
<feature type="binding site" evidence="9">
    <location>
        <position position="806"/>
    </location>
    <ligand>
        <name>ATP</name>
        <dbReference type="ChEBI" id="CHEBI:30616"/>
    </ligand>
</feature>
<sequence length="1076" mass="113777">MIEQLARYPETNHFVASKSVVGPWIATGVTGYSADQNGLLFIKRAVPNFGQFQLRVPCFGWSTDPEEPAAICQWNGVGCNAALQVTSIVFPSNASLLTGNLPPEWSSLNMTVINLDQNQLGGTIPAAWGSSSSFNFLRGLHLYSNSLSGNLPAAWNTPYTMPSLEVMDVANNNLSGTLPTGWGGPQSVLITQGNRFCGPMPPYEVLSCGLLQDSCIRGQGVSPTCPAPAPVIQHAANTSAPSASDMALMLKLKAAFSNFDEAVRSGDGMWDPGLPMCASWRGVTCWPDVYVRSITLSIPALTPPLPVPAADNTSSAHGSVNHQLAGNIGVVLLAASDLPRLTKLDFTNQFLTGYLPANMSFPWLEELTLINNDIHGSLPESWGNEGAFPALRLLALDLNWRLGGPLPENWGNSSGSMRKLEVLTLGKCNFTGMLPVTWKDNLPILSIVDLSYSQLAGGLPGEWLWMEALGSLILVGNNLNGTLPEQQPPQGGERAWPFLQELHADHNFLQGSLPASWGANSSMQGLRNMSLTYNNLSGSIPAAWAADANGKPHFANLQALVLQPGNPGLCGPIPSGVPVQMGHDGGYDITQVDNYGPASCPGDNATSAHAPAPAVATSAASGGSSIGTGVIVGIVVGVCAGIAVTAAALAWFLIDRRRRLRKTSSTPLVSSHKDYSLGAKAAAMMAVHEPALHDSDSMLPPPDDPRHSYVPFMKAPSSIASVPLTGSGGSESSGRLSSAQGVSTPGTRSSGGNLAMQSLVGLKDWELDLDALKVELDEEGREVELGRGAFGVVVKGTYRMAPVAIKRLKDQSLGQQQAFLNEMSILRACRGSRYIIPLVGASLLPGNTILAMDFMENGNLWEALPRIGRSGQPIFQWYNRGKRVAHEIALGLHFLHELKVVHLDLKSSNVLLAADGTAKISDVGLSAQMDHSHISSMPVAGTWAWLAPEVILGGKVTNKADMFSFGVVLWEIITLERPVWQGNLREIRVPEEAPQEIAHLVFRCTGQPEERPSAANCADVIKGHLLVDARSSGDSSQPRRTGSSASHPASGSSAPGPPSGSSAQGPPNGSTAPGSP</sequence>
<dbReference type="OrthoDB" id="1938112at2759"/>
<dbReference type="InterPro" id="IPR032675">
    <property type="entry name" value="LRR_dom_sf"/>
</dbReference>
<evidence type="ECO:0000256" key="7">
    <source>
        <dbReference type="ARBA" id="ARBA00022777"/>
    </source>
</evidence>
<keyword evidence="11" id="KW-0472">Membrane</keyword>
<dbReference type="InterPro" id="IPR017441">
    <property type="entry name" value="Protein_kinase_ATP_BS"/>
</dbReference>
<feature type="transmembrane region" description="Helical" evidence="11">
    <location>
        <begin position="630"/>
        <end position="654"/>
    </location>
</feature>
<keyword evidence="14" id="KW-1185">Reference proteome</keyword>
<keyword evidence="3" id="KW-0433">Leucine-rich repeat</keyword>
<evidence type="ECO:0000256" key="1">
    <source>
        <dbReference type="ARBA" id="ARBA00004430"/>
    </source>
</evidence>
<keyword evidence="5" id="KW-0677">Repeat</keyword>
<dbReference type="InterPro" id="IPR046959">
    <property type="entry name" value="PRK1-6/SRF4-like"/>
</dbReference>
<dbReference type="STRING" id="574566.I0YWX0"/>
<comment type="subcellular location">
    <subcellularLocation>
        <location evidence="1">Cytoplasm</location>
        <location evidence="1">Cytoskeleton</location>
        <location evidence="1">Cilium axoneme</location>
    </subcellularLocation>
</comment>
<dbReference type="GO" id="GO:0005524">
    <property type="term" value="F:ATP binding"/>
    <property type="evidence" value="ECO:0007669"/>
    <property type="project" value="UniProtKB-UniRule"/>
</dbReference>
<feature type="compositionally biased region" description="Low complexity" evidence="10">
    <location>
        <begin position="732"/>
        <end position="741"/>
    </location>
</feature>
<dbReference type="InterPro" id="IPR008271">
    <property type="entry name" value="Ser/Thr_kinase_AS"/>
</dbReference>
<feature type="domain" description="Protein kinase" evidence="12">
    <location>
        <begin position="779"/>
        <end position="1027"/>
    </location>
</feature>